<protein>
    <submittedName>
        <fullName evidence="2">Uncharacterized protein</fullName>
    </submittedName>
</protein>
<proteinExistence type="predicted"/>
<evidence type="ECO:0000313" key="2">
    <source>
        <dbReference type="EMBL" id="CAF4272629.1"/>
    </source>
</evidence>
<evidence type="ECO:0000256" key="1">
    <source>
        <dbReference type="SAM" id="MobiDB-lite"/>
    </source>
</evidence>
<feature type="region of interest" description="Disordered" evidence="1">
    <location>
        <begin position="1"/>
        <end position="27"/>
    </location>
</feature>
<comment type="caution">
    <text evidence="2">The sequence shown here is derived from an EMBL/GenBank/DDBJ whole genome shotgun (WGS) entry which is preliminary data.</text>
</comment>
<dbReference type="Proteomes" id="UP000663868">
    <property type="component" value="Unassembled WGS sequence"/>
</dbReference>
<sequence length="41" mass="4545">LIASRKSTDASTSLNAQPQTSIDKHDDTWCGEISHENKQCK</sequence>
<dbReference type="AlphaFoldDB" id="A0A820GAB5"/>
<gene>
    <name evidence="2" type="ORF">KXQ929_LOCUS43976</name>
</gene>
<organism evidence="2 3">
    <name type="scientific">Adineta steineri</name>
    <dbReference type="NCBI Taxonomy" id="433720"/>
    <lineage>
        <taxon>Eukaryota</taxon>
        <taxon>Metazoa</taxon>
        <taxon>Spiralia</taxon>
        <taxon>Gnathifera</taxon>
        <taxon>Rotifera</taxon>
        <taxon>Eurotatoria</taxon>
        <taxon>Bdelloidea</taxon>
        <taxon>Adinetida</taxon>
        <taxon>Adinetidae</taxon>
        <taxon>Adineta</taxon>
    </lineage>
</organism>
<reference evidence="2" key="1">
    <citation type="submission" date="2021-02" db="EMBL/GenBank/DDBJ databases">
        <authorList>
            <person name="Nowell W R."/>
        </authorList>
    </citation>
    <scope>NUCLEOTIDE SEQUENCE</scope>
</reference>
<feature type="non-terminal residue" evidence="2">
    <location>
        <position position="1"/>
    </location>
</feature>
<name>A0A820GAB5_9BILA</name>
<dbReference type="EMBL" id="CAJOBB010012181">
    <property type="protein sequence ID" value="CAF4272629.1"/>
    <property type="molecule type" value="Genomic_DNA"/>
</dbReference>
<accession>A0A820GAB5</accession>
<evidence type="ECO:0000313" key="3">
    <source>
        <dbReference type="Proteomes" id="UP000663868"/>
    </source>
</evidence>
<feature type="compositionally biased region" description="Polar residues" evidence="1">
    <location>
        <begin position="9"/>
        <end position="21"/>
    </location>
</feature>